<feature type="chain" id="PRO_5037695677" evidence="4">
    <location>
        <begin position="20"/>
        <end position="332"/>
    </location>
</feature>
<feature type="coiled-coil region" evidence="3">
    <location>
        <begin position="69"/>
        <end position="160"/>
    </location>
</feature>
<dbReference type="PANTHER" id="PTHR32347:SF23">
    <property type="entry name" value="BLL5650 PROTEIN"/>
    <property type="match status" value="1"/>
</dbReference>
<comment type="subcellular location">
    <subcellularLocation>
        <location evidence="1">Cell envelope</location>
    </subcellularLocation>
</comment>
<dbReference type="SUPFAM" id="SSF111369">
    <property type="entry name" value="HlyD-like secretion proteins"/>
    <property type="match status" value="1"/>
</dbReference>
<dbReference type="Pfam" id="PF25876">
    <property type="entry name" value="HH_MFP_RND"/>
    <property type="match status" value="1"/>
</dbReference>
<evidence type="ECO:0000313" key="6">
    <source>
        <dbReference type="EMBL" id="MBR7801381.1"/>
    </source>
</evidence>
<dbReference type="InterPro" id="IPR058624">
    <property type="entry name" value="MdtA-like_HH"/>
</dbReference>
<evidence type="ECO:0000259" key="5">
    <source>
        <dbReference type="Pfam" id="PF25876"/>
    </source>
</evidence>
<protein>
    <submittedName>
        <fullName evidence="6">HlyD family efflux transporter periplasmic adaptor subunit</fullName>
    </submittedName>
</protein>
<keyword evidence="7" id="KW-1185">Reference proteome</keyword>
<feature type="domain" description="Multidrug resistance protein MdtA-like alpha-helical hairpin" evidence="5">
    <location>
        <begin position="103"/>
        <end position="165"/>
    </location>
</feature>
<name>A0A941E4H8_9BURK</name>
<gene>
    <name evidence="6" type="ORF">KDM90_15330</name>
</gene>
<dbReference type="EMBL" id="JAGSPJ010000006">
    <property type="protein sequence ID" value="MBR7801381.1"/>
    <property type="molecule type" value="Genomic_DNA"/>
</dbReference>
<dbReference type="GO" id="GO:0030313">
    <property type="term" value="C:cell envelope"/>
    <property type="evidence" value="ECO:0007669"/>
    <property type="project" value="UniProtKB-SubCell"/>
</dbReference>
<evidence type="ECO:0000256" key="4">
    <source>
        <dbReference type="SAM" id="SignalP"/>
    </source>
</evidence>
<reference evidence="6" key="1">
    <citation type="submission" date="2021-04" db="EMBL/GenBank/DDBJ databases">
        <title>novel species isolated from subtropical streams in China.</title>
        <authorList>
            <person name="Lu H."/>
        </authorList>
    </citation>
    <scope>NUCLEOTIDE SEQUENCE</scope>
    <source>
        <strain evidence="6">FT137W</strain>
    </source>
</reference>
<dbReference type="Gene3D" id="1.10.287.470">
    <property type="entry name" value="Helix hairpin bin"/>
    <property type="match status" value="1"/>
</dbReference>
<dbReference type="Proteomes" id="UP000678545">
    <property type="component" value="Unassembled WGS sequence"/>
</dbReference>
<keyword evidence="4" id="KW-0732">Signal</keyword>
<evidence type="ECO:0000313" key="7">
    <source>
        <dbReference type="Proteomes" id="UP000678545"/>
    </source>
</evidence>
<dbReference type="InterPro" id="IPR050465">
    <property type="entry name" value="UPF0194_transport"/>
</dbReference>
<keyword evidence="2 3" id="KW-0175">Coiled coil</keyword>
<proteinExistence type="predicted"/>
<dbReference type="RefSeq" id="WP_212676488.1">
    <property type="nucleotide sequence ID" value="NZ_JAGSPJ010000006.1"/>
</dbReference>
<dbReference type="Gene3D" id="2.40.30.170">
    <property type="match status" value="1"/>
</dbReference>
<dbReference type="AlphaFoldDB" id="A0A941E4H8"/>
<evidence type="ECO:0000256" key="1">
    <source>
        <dbReference type="ARBA" id="ARBA00004196"/>
    </source>
</evidence>
<evidence type="ECO:0000256" key="2">
    <source>
        <dbReference type="ARBA" id="ARBA00023054"/>
    </source>
</evidence>
<dbReference type="PANTHER" id="PTHR32347">
    <property type="entry name" value="EFFLUX SYSTEM COMPONENT YKNX-RELATED"/>
    <property type="match status" value="1"/>
</dbReference>
<accession>A0A941E4H8</accession>
<sequence>MRKTIIVFALSAVFFTLSACTPSPSKSWVGYVEGEYLYISSPLGGRIETLNVLAGQEVAQNAPLFSLDKEAETANIEEANARAKAARALSSNTEKGKRTEEIAVTRAQLVSAEAQASLAQNELQRQQQLLAQGFISKAKIEDATTNVKLTQARVNELKAALAVASLPARIDERTAAGANAVAAEQVLRQTNWRAKQKTEMAPQAGLISDVYFRAGEVVSAGQAVLALLPPGHVKLRFYVPEAELATVHAGDAVSIHCDGCGTPITATVTRIANQAEYTPPVIYSNAQRAKLMFLVEARPDPAVAKQLHPGQPIEVKRNKTALLPSALSEKKS</sequence>
<evidence type="ECO:0000256" key="3">
    <source>
        <dbReference type="SAM" id="Coils"/>
    </source>
</evidence>
<feature type="signal peptide" evidence="4">
    <location>
        <begin position="1"/>
        <end position="19"/>
    </location>
</feature>
<comment type="caution">
    <text evidence="6">The sequence shown here is derived from an EMBL/GenBank/DDBJ whole genome shotgun (WGS) entry which is preliminary data.</text>
</comment>
<dbReference type="PROSITE" id="PS51257">
    <property type="entry name" value="PROKAR_LIPOPROTEIN"/>
    <property type="match status" value="1"/>
</dbReference>
<organism evidence="6 7">
    <name type="scientific">Undibacterium fentianense</name>
    <dbReference type="NCBI Taxonomy" id="2828728"/>
    <lineage>
        <taxon>Bacteria</taxon>
        <taxon>Pseudomonadati</taxon>
        <taxon>Pseudomonadota</taxon>
        <taxon>Betaproteobacteria</taxon>
        <taxon>Burkholderiales</taxon>
        <taxon>Oxalobacteraceae</taxon>
        <taxon>Undibacterium</taxon>
    </lineage>
</organism>